<dbReference type="Gene3D" id="1.10.260.40">
    <property type="entry name" value="lambda repressor-like DNA-binding domains"/>
    <property type="match status" value="1"/>
</dbReference>
<dbReference type="HOGENOM" id="CLU_066192_31_8_9"/>
<keyword evidence="3" id="KW-1185">Reference proteome</keyword>
<proteinExistence type="predicted"/>
<dbReference type="Pfam" id="PF13443">
    <property type="entry name" value="HTH_26"/>
    <property type="match status" value="1"/>
</dbReference>
<dbReference type="SMART" id="SM00530">
    <property type="entry name" value="HTH_XRE"/>
    <property type="match status" value="1"/>
</dbReference>
<dbReference type="EMBL" id="CP001785">
    <property type="protein sequence ID" value="ACX53073.1"/>
    <property type="molecule type" value="Genomic_DNA"/>
</dbReference>
<dbReference type="GO" id="GO:0003677">
    <property type="term" value="F:DNA binding"/>
    <property type="evidence" value="ECO:0007669"/>
    <property type="project" value="InterPro"/>
</dbReference>
<dbReference type="OrthoDB" id="9805309at2"/>
<dbReference type="CDD" id="cd00093">
    <property type="entry name" value="HTH_XRE"/>
    <property type="match status" value="1"/>
</dbReference>
<dbReference type="PANTHER" id="PTHR37301:SF1">
    <property type="entry name" value="DNA-BINDING PROTEIN"/>
    <property type="match status" value="1"/>
</dbReference>
<dbReference type="AlphaFoldDB" id="C9R9U4"/>
<organism evidence="2 3">
    <name type="scientific">Ammonifex degensii (strain DSM 10501 / KC4)</name>
    <dbReference type="NCBI Taxonomy" id="429009"/>
    <lineage>
        <taxon>Bacteria</taxon>
        <taxon>Bacillati</taxon>
        <taxon>Bacillota</taxon>
        <taxon>Clostridia</taxon>
        <taxon>Thermoanaerobacterales</taxon>
        <taxon>Thermoanaerobacteraceae</taxon>
        <taxon>Ammonifex</taxon>
    </lineage>
</organism>
<evidence type="ECO:0000313" key="2">
    <source>
        <dbReference type="EMBL" id="ACX53073.1"/>
    </source>
</evidence>
<dbReference type="eggNOG" id="COG3655">
    <property type="taxonomic scope" value="Bacteria"/>
</dbReference>
<dbReference type="KEGG" id="adg:Adeg_1995"/>
<dbReference type="InterPro" id="IPR010982">
    <property type="entry name" value="Lambda_DNA-bd_dom_sf"/>
</dbReference>
<gene>
    <name evidence="2" type="ordered locus">Adeg_1995</name>
</gene>
<dbReference type="Proteomes" id="UP000002620">
    <property type="component" value="Chromosome"/>
</dbReference>
<dbReference type="SUPFAM" id="SSF47413">
    <property type="entry name" value="lambda repressor-like DNA-binding domains"/>
    <property type="match status" value="1"/>
</dbReference>
<protein>
    <submittedName>
        <fullName evidence="2">Transcriptional regulator, XRE family</fullName>
    </submittedName>
</protein>
<sequence>MPIHCKLSTLLGERRMKMSELARKTGLAKNTILALYHDRVRKVDYRVLEKICEALGCQVGDLLVYEPEDGR</sequence>
<evidence type="ECO:0000259" key="1">
    <source>
        <dbReference type="PROSITE" id="PS50943"/>
    </source>
</evidence>
<dbReference type="PROSITE" id="PS50943">
    <property type="entry name" value="HTH_CROC1"/>
    <property type="match status" value="1"/>
</dbReference>
<feature type="domain" description="HTH cro/C1-type" evidence="1">
    <location>
        <begin position="7"/>
        <end position="62"/>
    </location>
</feature>
<accession>C9R9U4</accession>
<dbReference type="InterPro" id="IPR001387">
    <property type="entry name" value="Cro/C1-type_HTH"/>
</dbReference>
<name>C9R9U4_AMMDK</name>
<dbReference type="RefSeq" id="WP_015739950.1">
    <property type="nucleotide sequence ID" value="NC_013385.1"/>
</dbReference>
<reference evidence="2 3" key="1">
    <citation type="submission" date="2009-10" db="EMBL/GenBank/DDBJ databases">
        <title>Complete sequence of chromosome of Ammonifex degensii KC4.</title>
        <authorList>
            <consortium name="US DOE Joint Genome Institute"/>
            <person name="Kerfeld C."/>
            <person name="Goodner B."/>
            <person name="Huber H."/>
            <person name="Stetter K."/>
            <person name="Lucas S."/>
            <person name="Copeland A."/>
            <person name="Lapidus A."/>
            <person name="Glavina del Rio T."/>
            <person name="Dalin E."/>
            <person name="Tice H."/>
            <person name="Bruce D."/>
            <person name="Goodwin L."/>
            <person name="Pitluck S."/>
            <person name="Saunders E."/>
            <person name="Brettin T."/>
            <person name="Detter J.C."/>
            <person name="Han C."/>
            <person name="Larimer F."/>
            <person name="Land M."/>
            <person name="Hauser L."/>
            <person name="Kyrpides N."/>
            <person name="Ovchinnikova G."/>
            <person name="Richardson P."/>
        </authorList>
    </citation>
    <scope>NUCLEOTIDE SEQUENCE [LARGE SCALE GENOMIC DNA]</scope>
    <source>
        <strain evidence="3">DSM 10501 / KC4</strain>
    </source>
</reference>
<dbReference type="PANTHER" id="PTHR37301">
    <property type="entry name" value="DNA-BINDING PROTEIN-RELATED"/>
    <property type="match status" value="1"/>
</dbReference>
<evidence type="ECO:0000313" key="3">
    <source>
        <dbReference type="Proteomes" id="UP000002620"/>
    </source>
</evidence>